<sequence length="324" mass="37838">MQTVEKQSSITIQDDISHIKLRTSISSNLWTYGGLDGYSALEGEEKRWWKLSLILLDKETKPKQQWAQLKEWFRELFAEAYDDINAKEDSYDTVLQYLCTGNIREATLAASRLGDHATATMIPYPKTHSVQEQLKQQIAQWKADKSWSKRPASFRSIWRILTGDLKNALATLEHTTLRYHMIFGLFLFHGSNRSAEEPVDTLIRGYLSSRTREDDLREKEDPFRPYVEFIQWWWLTRYADAKKKYPPPRLIPQIVLAHCPISLGWRLTREYAFELGGAKNWTQRWSLHLVRMQLPRPALLAALFEPDAGHIIRLLSFVDCNRAL</sequence>
<accession>A0A1X2H366</accession>
<gene>
    <name evidence="2" type="ORF">BCR43DRAFT_86462</name>
</gene>
<evidence type="ECO:0000313" key="3">
    <source>
        <dbReference type="Proteomes" id="UP000242180"/>
    </source>
</evidence>
<feature type="domain" description="Nuclear pore complex protein NUP96 C-terminal" evidence="1">
    <location>
        <begin position="93"/>
        <end position="228"/>
    </location>
</feature>
<dbReference type="EMBL" id="MCGN01000010">
    <property type="protein sequence ID" value="ORY92257.1"/>
    <property type="molecule type" value="Genomic_DNA"/>
</dbReference>
<dbReference type="InterPro" id="IPR021967">
    <property type="entry name" value="Nup98_C"/>
</dbReference>
<reference evidence="2 3" key="1">
    <citation type="submission" date="2016-07" db="EMBL/GenBank/DDBJ databases">
        <title>Pervasive Adenine N6-methylation of Active Genes in Fungi.</title>
        <authorList>
            <consortium name="DOE Joint Genome Institute"/>
            <person name="Mondo S.J."/>
            <person name="Dannebaum R.O."/>
            <person name="Kuo R.C."/>
            <person name="Labutti K."/>
            <person name="Haridas S."/>
            <person name="Kuo A."/>
            <person name="Salamov A."/>
            <person name="Ahrendt S.R."/>
            <person name="Lipzen A."/>
            <person name="Sullivan W."/>
            <person name="Andreopoulos W.B."/>
            <person name="Clum A."/>
            <person name="Lindquist E."/>
            <person name="Daum C."/>
            <person name="Ramamoorthy G.K."/>
            <person name="Gryganskyi A."/>
            <person name="Culley D."/>
            <person name="Magnuson J.K."/>
            <person name="James T.Y."/>
            <person name="O'Malley M.A."/>
            <person name="Stajich J.E."/>
            <person name="Spatafora J.W."/>
            <person name="Visel A."/>
            <person name="Grigoriev I.V."/>
        </authorList>
    </citation>
    <scope>NUCLEOTIDE SEQUENCE [LARGE SCALE GENOMIC DNA]</scope>
    <source>
        <strain evidence="2 3">NRRL 2496</strain>
    </source>
</reference>
<evidence type="ECO:0000259" key="1">
    <source>
        <dbReference type="Pfam" id="PF12110"/>
    </source>
</evidence>
<organism evidence="2 3">
    <name type="scientific">Syncephalastrum racemosum</name>
    <name type="common">Filamentous fungus</name>
    <dbReference type="NCBI Taxonomy" id="13706"/>
    <lineage>
        <taxon>Eukaryota</taxon>
        <taxon>Fungi</taxon>
        <taxon>Fungi incertae sedis</taxon>
        <taxon>Mucoromycota</taxon>
        <taxon>Mucoromycotina</taxon>
        <taxon>Mucoromycetes</taxon>
        <taxon>Mucorales</taxon>
        <taxon>Syncephalastraceae</taxon>
        <taxon>Syncephalastrum</taxon>
    </lineage>
</organism>
<comment type="caution">
    <text evidence="2">The sequence shown here is derived from an EMBL/GenBank/DDBJ whole genome shotgun (WGS) entry which is preliminary data.</text>
</comment>
<protein>
    <recommendedName>
        <fullName evidence="1">Nuclear pore complex protein NUP96 C-terminal domain-containing protein</fullName>
    </recommendedName>
</protein>
<dbReference type="Proteomes" id="UP000242180">
    <property type="component" value="Unassembled WGS sequence"/>
</dbReference>
<evidence type="ECO:0000313" key="2">
    <source>
        <dbReference type="EMBL" id="ORY92257.1"/>
    </source>
</evidence>
<name>A0A1X2H366_SYNRA</name>
<dbReference type="Gene3D" id="1.25.40.690">
    <property type="match status" value="1"/>
</dbReference>
<dbReference type="AlphaFoldDB" id="A0A1X2H366"/>
<proteinExistence type="predicted"/>
<dbReference type="Pfam" id="PF12110">
    <property type="entry name" value="Nup96"/>
    <property type="match status" value="1"/>
</dbReference>
<keyword evidence="3" id="KW-1185">Reference proteome</keyword>
<dbReference type="InParanoid" id="A0A1X2H366"/>